<dbReference type="Proteomes" id="UP000215914">
    <property type="component" value="Unassembled WGS sequence"/>
</dbReference>
<reference evidence="1" key="2">
    <citation type="submission" date="2020-06" db="EMBL/GenBank/DDBJ databases">
        <title>Helianthus annuus Genome sequencing and assembly Release 2.</title>
        <authorList>
            <person name="Gouzy J."/>
            <person name="Langlade N."/>
            <person name="Munos S."/>
        </authorList>
    </citation>
    <scope>NUCLEOTIDE SEQUENCE</scope>
    <source>
        <tissue evidence="1">Leaves</tissue>
    </source>
</reference>
<reference evidence="1" key="1">
    <citation type="journal article" date="2017" name="Nature">
        <title>The sunflower genome provides insights into oil metabolism, flowering and Asterid evolution.</title>
        <authorList>
            <person name="Badouin H."/>
            <person name="Gouzy J."/>
            <person name="Grassa C.J."/>
            <person name="Murat F."/>
            <person name="Staton S.E."/>
            <person name="Cottret L."/>
            <person name="Lelandais-Briere C."/>
            <person name="Owens G.L."/>
            <person name="Carrere S."/>
            <person name="Mayjonade B."/>
            <person name="Legrand L."/>
            <person name="Gill N."/>
            <person name="Kane N.C."/>
            <person name="Bowers J.E."/>
            <person name="Hubner S."/>
            <person name="Bellec A."/>
            <person name="Berard A."/>
            <person name="Berges H."/>
            <person name="Blanchet N."/>
            <person name="Boniface M.C."/>
            <person name="Brunel D."/>
            <person name="Catrice O."/>
            <person name="Chaidir N."/>
            <person name="Claudel C."/>
            <person name="Donnadieu C."/>
            <person name="Faraut T."/>
            <person name="Fievet G."/>
            <person name="Helmstetter N."/>
            <person name="King M."/>
            <person name="Knapp S.J."/>
            <person name="Lai Z."/>
            <person name="Le Paslier M.C."/>
            <person name="Lippi Y."/>
            <person name="Lorenzon L."/>
            <person name="Mandel J.R."/>
            <person name="Marage G."/>
            <person name="Marchand G."/>
            <person name="Marquand E."/>
            <person name="Bret-Mestries E."/>
            <person name="Morien E."/>
            <person name="Nambeesan S."/>
            <person name="Nguyen T."/>
            <person name="Pegot-Espagnet P."/>
            <person name="Pouilly N."/>
            <person name="Raftis F."/>
            <person name="Sallet E."/>
            <person name="Schiex T."/>
            <person name="Thomas J."/>
            <person name="Vandecasteele C."/>
            <person name="Vares D."/>
            <person name="Vear F."/>
            <person name="Vautrin S."/>
            <person name="Crespi M."/>
            <person name="Mangin B."/>
            <person name="Burke J.M."/>
            <person name="Salse J."/>
            <person name="Munos S."/>
            <person name="Vincourt P."/>
            <person name="Rieseberg L.H."/>
            <person name="Langlade N.B."/>
        </authorList>
    </citation>
    <scope>NUCLEOTIDE SEQUENCE</scope>
    <source>
        <tissue evidence="1">Leaves</tissue>
    </source>
</reference>
<proteinExistence type="predicted"/>
<evidence type="ECO:0000313" key="2">
    <source>
        <dbReference type="Proteomes" id="UP000215914"/>
    </source>
</evidence>
<accession>A0A9K3IXR9</accession>
<sequence length="63" mass="7735">MPNRSDHHPSLVFFQIERERAIETRSETIRLHHHHHQYHLCHRPLLLIHLVFLKQLLRGCDDR</sequence>
<gene>
    <name evidence="1" type="ORF">HanXRQr2_Chr05g0203971</name>
</gene>
<protein>
    <submittedName>
        <fullName evidence="1">Uncharacterized protein</fullName>
    </submittedName>
</protein>
<evidence type="ECO:0000313" key="1">
    <source>
        <dbReference type="EMBL" id="KAF5805016.1"/>
    </source>
</evidence>
<keyword evidence="2" id="KW-1185">Reference proteome</keyword>
<organism evidence="1 2">
    <name type="scientific">Helianthus annuus</name>
    <name type="common">Common sunflower</name>
    <dbReference type="NCBI Taxonomy" id="4232"/>
    <lineage>
        <taxon>Eukaryota</taxon>
        <taxon>Viridiplantae</taxon>
        <taxon>Streptophyta</taxon>
        <taxon>Embryophyta</taxon>
        <taxon>Tracheophyta</taxon>
        <taxon>Spermatophyta</taxon>
        <taxon>Magnoliopsida</taxon>
        <taxon>eudicotyledons</taxon>
        <taxon>Gunneridae</taxon>
        <taxon>Pentapetalae</taxon>
        <taxon>asterids</taxon>
        <taxon>campanulids</taxon>
        <taxon>Asterales</taxon>
        <taxon>Asteraceae</taxon>
        <taxon>Asteroideae</taxon>
        <taxon>Heliantheae alliance</taxon>
        <taxon>Heliantheae</taxon>
        <taxon>Helianthus</taxon>
    </lineage>
</organism>
<name>A0A9K3IXR9_HELAN</name>
<dbReference type="Gramene" id="mRNA:HanXRQr2_Chr05g0203971">
    <property type="protein sequence ID" value="CDS:HanXRQr2_Chr05g0203971.1"/>
    <property type="gene ID" value="HanXRQr2_Chr05g0203971"/>
</dbReference>
<comment type="caution">
    <text evidence="1">The sequence shown here is derived from an EMBL/GenBank/DDBJ whole genome shotgun (WGS) entry which is preliminary data.</text>
</comment>
<dbReference type="EMBL" id="MNCJ02000320">
    <property type="protein sequence ID" value="KAF5805016.1"/>
    <property type="molecule type" value="Genomic_DNA"/>
</dbReference>
<dbReference type="AlphaFoldDB" id="A0A9K3IXR9"/>